<accession>A0A085K6B7</accession>
<dbReference type="AlphaFoldDB" id="A0A085K6B7"/>
<evidence type="ECO:0000313" key="2">
    <source>
        <dbReference type="EMBL" id="AYO78557.1"/>
    </source>
</evidence>
<evidence type="ECO:0000313" key="3">
    <source>
        <dbReference type="EMBL" id="OAH46589.1"/>
    </source>
</evidence>
<evidence type="ECO:0000313" key="8">
    <source>
        <dbReference type="Proteomes" id="UP000280708"/>
    </source>
</evidence>
<dbReference type="Proteomes" id="UP000280708">
    <property type="component" value="Chromosome"/>
</dbReference>
<name>A0A085K6B7_SPHYA</name>
<protein>
    <submittedName>
        <fullName evidence="3">Uncharacterized protein</fullName>
    </submittedName>
</protein>
<dbReference type="Proteomes" id="UP000502611">
    <property type="component" value="Chromosome"/>
</dbReference>
<dbReference type="RefSeq" id="WP_004208506.1">
    <property type="nucleotide sequence ID" value="NZ_CAIGKD010000002.1"/>
</dbReference>
<evidence type="ECO:0000313" key="9">
    <source>
        <dbReference type="Proteomes" id="UP000287401"/>
    </source>
</evidence>
<evidence type="ECO:0000313" key="7">
    <source>
        <dbReference type="Proteomes" id="UP000219422"/>
    </source>
</evidence>
<dbReference type="KEGG" id="sya:A6768_17860"/>
<dbReference type="EMBL" id="LSTR01000020">
    <property type="protein sequence ID" value="OAH46589.1"/>
    <property type="molecule type" value="Genomic_DNA"/>
</dbReference>
<dbReference type="EMBL" id="CP053021">
    <property type="protein sequence ID" value="QJR03871.1"/>
    <property type="molecule type" value="Genomic_DNA"/>
</dbReference>
<dbReference type="Proteomes" id="UP000219422">
    <property type="component" value="Chromosome"/>
</dbReference>
<dbReference type="EMBL" id="CP023741">
    <property type="protein sequence ID" value="ATI83388.1"/>
    <property type="molecule type" value="Genomic_DNA"/>
</dbReference>
<dbReference type="PATRIC" id="fig|13690.11.peg.2109"/>
<evidence type="ECO:0000313" key="1">
    <source>
        <dbReference type="EMBL" id="ATI83388.1"/>
    </source>
</evidence>
<evidence type="ECO:0000313" key="10">
    <source>
        <dbReference type="Proteomes" id="UP000502611"/>
    </source>
</evidence>
<dbReference type="Proteomes" id="UP000287401">
    <property type="component" value="Unassembled WGS sequence"/>
</dbReference>
<evidence type="ECO:0000313" key="6">
    <source>
        <dbReference type="Proteomes" id="UP000077262"/>
    </source>
</evidence>
<sequence length="89" mass="9285">MAESYDTDANYVIKLTDPADPAKVVGYAFVEQVHYLAADDDSDDAKAAIAGVAGLFTDGPVLDAVALPGQQRATRAYFAEIGSGKADFA</sequence>
<evidence type="ECO:0000313" key="5">
    <source>
        <dbReference type="EMBL" id="RSU61046.1"/>
    </source>
</evidence>
<dbReference type="EMBL" id="QRAL01000003">
    <property type="protein sequence ID" value="RSU61046.1"/>
    <property type="molecule type" value="Genomic_DNA"/>
</dbReference>
<gene>
    <name evidence="1" type="ORF">A6768_17860</name>
    <name evidence="3" type="ORF">AX777_00140</name>
    <name evidence="5" type="ORF">DAH51_04200</name>
    <name evidence="2" type="ORF">EBF16_17665</name>
    <name evidence="4" type="ORF">HH800_17735</name>
</gene>
<dbReference type="EMBL" id="CP033230">
    <property type="protein sequence ID" value="AYO78557.1"/>
    <property type="molecule type" value="Genomic_DNA"/>
</dbReference>
<reference evidence="2 8" key="4">
    <citation type="submission" date="2018-10" db="EMBL/GenBank/DDBJ databases">
        <title>Characterization and genome analysis of a novel bacterium Sphingobium yanoikuyae SJTF8 capable of degrading PAHs.</title>
        <authorList>
            <person name="Yin C."/>
            <person name="Xiong W."/>
            <person name="Liang R."/>
        </authorList>
    </citation>
    <scope>NUCLEOTIDE SEQUENCE [LARGE SCALE GENOMIC DNA]</scope>
    <source>
        <strain evidence="2 8">SJTF8</strain>
    </source>
</reference>
<dbReference type="Proteomes" id="UP000077262">
    <property type="component" value="Unassembled WGS sequence"/>
</dbReference>
<reference evidence="4 10" key="5">
    <citation type="submission" date="2020-04" db="EMBL/GenBank/DDBJ databases">
        <title>The Whole Genome Analysis of High salt-tolerant Sphingobium yanoikuyae YC-XJ2 with Aryl organophosphorus flame retardants (aryl-OPFRs)-degrading capacity and characteristics of Related phosphotriesterase.</title>
        <authorList>
            <person name="Li X."/>
        </authorList>
    </citation>
    <scope>NUCLEOTIDE SEQUENCE [LARGE SCALE GENOMIC DNA]</scope>
    <source>
        <strain evidence="4 10">YC-XJ2</strain>
    </source>
</reference>
<reference evidence="5 9" key="3">
    <citation type="submission" date="2018-07" db="EMBL/GenBank/DDBJ databases">
        <title>Genomic and Epidemiologic Investigation of an Indolent Hospital Outbreak.</title>
        <authorList>
            <person name="Johnson R.C."/>
            <person name="Deming C."/>
            <person name="Conlan S."/>
            <person name="Zellmer C.J."/>
            <person name="Michelin A.V."/>
            <person name="Lee-Lin S."/>
            <person name="Thomas P.J."/>
            <person name="Park M."/>
            <person name="Weingarten R.A."/>
            <person name="Less J."/>
            <person name="Dekker J.P."/>
            <person name="Frank K.M."/>
            <person name="Musser K.A."/>
            <person name="Mcquiston J.R."/>
            <person name="Henderson D.K."/>
            <person name="Lau A.F."/>
            <person name="Palmore T.N."/>
            <person name="Segre J.A."/>
        </authorList>
    </citation>
    <scope>NUCLEOTIDE SEQUENCE [LARGE SCALE GENOMIC DNA]</scope>
    <source>
        <strain evidence="5 9">SK-NIH.Env6_1116</strain>
    </source>
</reference>
<evidence type="ECO:0000313" key="4">
    <source>
        <dbReference type="EMBL" id="QJR03871.1"/>
    </source>
</evidence>
<reference evidence="3 6" key="1">
    <citation type="submission" date="2016-02" db="EMBL/GenBank/DDBJ databases">
        <authorList>
            <person name="Wen L."/>
            <person name="He K."/>
            <person name="Yang H."/>
        </authorList>
    </citation>
    <scope>NUCLEOTIDE SEQUENCE [LARGE SCALE GENOMIC DNA]</scope>
    <source>
        <strain evidence="3 6">CD09_2</strain>
    </source>
</reference>
<dbReference type="OrthoDB" id="9924159at2"/>
<reference evidence="1 7" key="2">
    <citation type="submission" date="2017-10" db="EMBL/GenBank/DDBJ databases">
        <title>Sphingobium yanoikuyae S72.</title>
        <authorList>
            <person name="Sanchez E."/>
            <person name="Bustos P."/>
            <person name="Mendoza P."/>
            <person name="Guo X."/>
            <person name="Mendoza A."/>
        </authorList>
    </citation>
    <scope>NUCLEOTIDE SEQUENCE [LARGE SCALE GENOMIC DNA]</scope>
    <source>
        <strain evidence="1 7">S72</strain>
    </source>
</reference>
<dbReference type="GeneID" id="57778714"/>
<organism evidence="3 6">
    <name type="scientific">Sphingobium yanoikuyae</name>
    <name type="common">Sphingomonas yanoikuyae</name>
    <dbReference type="NCBI Taxonomy" id="13690"/>
    <lineage>
        <taxon>Bacteria</taxon>
        <taxon>Pseudomonadati</taxon>
        <taxon>Pseudomonadota</taxon>
        <taxon>Alphaproteobacteria</taxon>
        <taxon>Sphingomonadales</taxon>
        <taxon>Sphingomonadaceae</taxon>
        <taxon>Sphingobium</taxon>
    </lineage>
</organism>
<proteinExistence type="predicted"/>